<gene>
    <name evidence="1" type="ORF">F5148DRAFT_628693</name>
</gene>
<accession>A0ACC0TUM0</accession>
<sequence length="375" mass="41065">MAVSTMSSDIPPYQVQPLISTILDIHENSDDPFSVEVKCVQALGSEIYVGCSNGDILLFALQTNGPHQPESYTLVSRQVLPTGKAVEEIVLTPCISKALILSDRQIFFFVIPSLELVSSIKPIRNVMAFAVDHQHIARPMPSVDSPMPILPVDFCVVKRTGIVLYSLRESLSWIKDIPLQGGAFLARRTGLCLCIADREQYTLINLDAVTATPILPISQVPPEPGMRPHRPMSLVVAEEEFLILSWTGTGTMGVFINLNGDPVRGTLQWPSHPLSICLEYPYVTALLSDQTIQVHNVESQEIVQEVPAPPLPSANEASLKVLLAAERRALTMSPSGFLVPWQQQPDKQRLVKVNLLGRCAEPGGREVIPNVAGKT</sequence>
<evidence type="ECO:0000313" key="2">
    <source>
        <dbReference type="Proteomes" id="UP001207468"/>
    </source>
</evidence>
<name>A0ACC0TUM0_9AGAM</name>
<dbReference type="Proteomes" id="UP001207468">
    <property type="component" value="Unassembled WGS sequence"/>
</dbReference>
<proteinExistence type="predicted"/>
<comment type="caution">
    <text evidence="1">The sequence shown here is derived from an EMBL/GenBank/DDBJ whole genome shotgun (WGS) entry which is preliminary data.</text>
</comment>
<evidence type="ECO:0000313" key="1">
    <source>
        <dbReference type="EMBL" id="KAI9449700.1"/>
    </source>
</evidence>
<organism evidence="1 2">
    <name type="scientific">Russula earlei</name>
    <dbReference type="NCBI Taxonomy" id="71964"/>
    <lineage>
        <taxon>Eukaryota</taxon>
        <taxon>Fungi</taxon>
        <taxon>Dikarya</taxon>
        <taxon>Basidiomycota</taxon>
        <taxon>Agaricomycotina</taxon>
        <taxon>Agaricomycetes</taxon>
        <taxon>Russulales</taxon>
        <taxon>Russulaceae</taxon>
        <taxon>Russula</taxon>
    </lineage>
</organism>
<dbReference type="EMBL" id="JAGFNK010000479">
    <property type="protein sequence ID" value="KAI9449700.1"/>
    <property type="molecule type" value="Genomic_DNA"/>
</dbReference>
<reference evidence="1" key="1">
    <citation type="submission" date="2021-03" db="EMBL/GenBank/DDBJ databases">
        <title>Evolutionary priming and transition to the ectomycorrhizal habit in an iconic lineage of mushroom-forming fungi: is preadaptation a requirement?</title>
        <authorList>
            <consortium name="DOE Joint Genome Institute"/>
            <person name="Looney B.P."/>
            <person name="Miyauchi S."/>
            <person name="Morin E."/>
            <person name="Drula E."/>
            <person name="Courty P.E."/>
            <person name="Chicoki N."/>
            <person name="Fauchery L."/>
            <person name="Kohler A."/>
            <person name="Kuo A."/>
            <person name="LaButti K."/>
            <person name="Pangilinan J."/>
            <person name="Lipzen A."/>
            <person name="Riley R."/>
            <person name="Andreopoulos W."/>
            <person name="He G."/>
            <person name="Johnson J."/>
            <person name="Barry K.W."/>
            <person name="Grigoriev I.V."/>
            <person name="Nagy L."/>
            <person name="Hibbett D."/>
            <person name="Henrissat B."/>
            <person name="Matheny P.B."/>
            <person name="Labbe J."/>
            <person name="Martin A.F."/>
        </authorList>
    </citation>
    <scope>NUCLEOTIDE SEQUENCE</scope>
    <source>
        <strain evidence="1">BPL698</strain>
    </source>
</reference>
<keyword evidence="2" id="KW-1185">Reference proteome</keyword>
<protein>
    <submittedName>
        <fullName evidence="1">Uncharacterized protein</fullName>
    </submittedName>
</protein>